<dbReference type="PROSITE" id="PS00893">
    <property type="entry name" value="NUDIX_BOX"/>
    <property type="match status" value="1"/>
</dbReference>
<reference evidence="4" key="1">
    <citation type="journal article" date="2015" name="Nature">
        <title>Complex archaea that bridge the gap between prokaryotes and eukaryotes.</title>
        <authorList>
            <person name="Spang A."/>
            <person name="Saw J.H."/>
            <person name="Jorgensen S.L."/>
            <person name="Zaremba-Niedzwiedzka K."/>
            <person name="Martijn J."/>
            <person name="Lind A.E."/>
            <person name="van Eijk R."/>
            <person name="Schleper C."/>
            <person name="Guy L."/>
            <person name="Ettema T.J."/>
        </authorList>
    </citation>
    <scope>NUCLEOTIDE SEQUENCE</scope>
</reference>
<evidence type="ECO:0000313" key="4">
    <source>
        <dbReference type="EMBL" id="KKK43051.1"/>
    </source>
</evidence>
<feature type="domain" description="Nudix hydrolase" evidence="3">
    <location>
        <begin position="1"/>
        <end position="104"/>
    </location>
</feature>
<evidence type="ECO:0000256" key="2">
    <source>
        <dbReference type="ARBA" id="ARBA00022801"/>
    </source>
</evidence>
<dbReference type="AlphaFoldDB" id="A0A0F8Y456"/>
<evidence type="ECO:0000256" key="1">
    <source>
        <dbReference type="ARBA" id="ARBA00001946"/>
    </source>
</evidence>
<gene>
    <name evidence="4" type="ORF">LCGC14_3169060</name>
</gene>
<dbReference type="GO" id="GO:0006753">
    <property type="term" value="P:nucleoside phosphate metabolic process"/>
    <property type="evidence" value="ECO:0007669"/>
    <property type="project" value="TreeGrafter"/>
</dbReference>
<dbReference type="GO" id="GO:0016462">
    <property type="term" value="F:pyrophosphatase activity"/>
    <property type="evidence" value="ECO:0007669"/>
    <property type="project" value="UniProtKB-ARBA"/>
</dbReference>
<sequence length="118" mass="13198">IKQDLYELPAGKIDPGEELKDALKRELGEETGYTSNNFKKLMTIVPASGYSSERLHLYIASHLKKSSKVVDPDEISEVKIIKISEIITQILDNTIIDPLITLCVLLGERKGFLSKNNL</sequence>
<dbReference type="Gene3D" id="3.90.79.10">
    <property type="entry name" value="Nucleoside Triphosphate Pyrophosphohydrolase"/>
    <property type="match status" value="1"/>
</dbReference>
<dbReference type="CDD" id="cd03424">
    <property type="entry name" value="NUDIX_ADPRase_Nudt5_UGPPase_Nudt14"/>
    <property type="match status" value="1"/>
</dbReference>
<evidence type="ECO:0000259" key="3">
    <source>
        <dbReference type="PROSITE" id="PS51462"/>
    </source>
</evidence>
<feature type="non-terminal residue" evidence="4">
    <location>
        <position position="1"/>
    </location>
</feature>
<accession>A0A0F8Y456</accession>
<comment type="cofactor">
    <cofactor evidence="1">
        <name>Mg(2+)</name>
        <dbReference type="ChEBI" id="CHEBI:18420"/>
    </cofactor>
</comment>
<dbReference type="InterPro" id="IPR000086">
    <property type="entry name" value="NUDIX_hydrolase_dom"/>
</dbReference>
<protein>
    <recommendedName>
        <fullName evidence="3">Nudix hydrolase domain-containing protein</fullName>
    </recommendedName>
</protein>
<organism evidence="4">
    <name type="scientific">marine sediment metagenome</name>
    <dbReference type="NCBI Taxonomy" id="412755"/>
    <lineage>
        <taxon>unclassified sequences</taxon>
        <taxon>metagenomes</taxon>
        <taxon>ecological metagenomes</taxon>
    </lineage>
</organism>
<keyword evidence="2" id="KW-0378">Hydrolase</keyword>
<comment type="caution">
    <text evidence="4">The sequence shown here is derived from an EMBL/GenBank/DDBJ whole genome shotgun (WGS) entry which is preliminary data.</text>
</comment>
<dbReference type="PANTHER" id="PTHR11839:SF18">
    <property type="entry name" value="NUDIX HYDROLASE DOMAIN-CONTAINING PROTEIN"/>
    <property type="match status" value="1"/>
</dbReference>
<dbReference type="PRINTS" id="PR00502">
    <property type="entry name" value="NUDIXFAMILY"/>
</dbReference>
<dbReference type="InterPro" id="IPR015797">
    <property type="entry name" value="NUDIX_hydrolase-like_dom_sf"/>
</dbReference>
<proteinExistence type="predicted"/>
<dbReference type="InterPro" id="IPR020084">
    <property type="entry name" value="NUDIX_hydrolase_CS"/>
</dbReference>
<dbReference type="GO" id="GO:0019693">
    <property type="term" value="P:ribose phosphate metabolic process"/>
    <property type="evidence" value="ECO:0007669"/>
    <property type="project" value="TreeGrafter"/>
</dbReference>
<name>A0A0F8Y456_9ZZZZ</name>
<dbReference type="PROSITE" id="PS51462">
    <property type="entry name" value="NUDIX"/>
    <property type="match status" value="1"/>
</dbReference>
<dbReference type="SUPFAM" id="SSF55811">
    <property type="entry name" value="Nudix"/>
    <property type="match status" value="1"/>
</dbReference>
<dbReference type="EMBL" id="LAZR01070281">
    <property type="protein sequence ID" value="KKK43051.1"/>
    <property type="molecule type" value="Genomic_DNA"/>
</dbReference>
<dbReference type="Pfam" id="PF00293">
    <property type="entry name" value="NUDIX"/>
    <property type="match status" value="1"/>
</dbReference>
<dbReference type="PANTHER" id="PTHR11839">
    <property type="entry name" value="UDP/ADP-SUGAR PYROPHOSPHATASE"/>
    <property type="match status" value="1"/>
</dbReference>
<dbReference type="InterPro" id="IPR020476">
    <property type="entry name" value="Nudix_hydrolase"/>
</dbReference>